<reference evidence="2" key="2">
    <citation type="submission" date="2025-09" db="UniProtKB">
        <authorList>
            <consortium name="Ensembl"/>
        </authorList>
    </citation>
    <scope>IDENTIFICATION</scope>
</reference>
<accession>A0A8C5IRQ3</accession>
<evidence type="ECO:0000313" key="2">
    <source>
        <dbReference type="Ensembl" id="ENSJHYP00000006382.1"/>
    </source>
</evidence>
<sequence>ALLAHQLLLLVPRVVPLLQPAELGQCRGRSLVEQQGHGLRLLGLGDQHGVAAQHHRLVLQLVAVDPGENTGQARVGHAVGDPVQQVEVAGPAQPLVLDLPPPSRCPAEPQLLGPAPALCSVAATAQAVPVSCRAESRPVCSSEVRGHASLSIRGSCFAKTCLPPALGRGTCSEPLAGGSAGRCLLQVGWSKQGHPHTILQCCFWREARAGGAGAGTQTLLIMMPTELFAESCWALPS</sequence>
<dbReference type="Proteomes" id="UP000694408">
    <property type="component" value="Unplaced"/>
</dbReference>
<feature type="signal peptide" evidence="1">
    <location>
        <begin position="1"/>
        <end position="16"/>
    </location>
</feature>
<protein>
    <submittedName>
        <fullName evidence="2">Uncharacterized protein</fullName>
    </submittedName>
</protein>
<name>A0A8C5IRQ3_JUNHY</name>
<dbReference type="Ensembl" id="ENSJHYT00000007816.1">
    <property type="protein sequence ID" value="ENSJHYP00000006382.1"/>
    <property type="gene ID" value="ENSJHYG00000005159.1"/>
</dbReference>
<evidence type="ECO:0000256" key="1">
    <source>
        <dbReference type="SAM" id="SignalP"/>
    </source>
</evidence>
<reference evidence="2" key="1">
    <citation type="submission" date="2025-08" db="UniProtKB">
        <authorList>
            <consortium name="Ensembl"/>
        </authorList>
    </citation>
    <scope>IDENTIFICATION</scope>
</reference>
<evidence type="ECO:0000313" key="3">
    <source>
        <dbReference type="Proteomes" id="UP000694408"/>
    </source>
</evidence>
<organism evidence="2 3">
    <name type="scientific">Junco hyemalis</name>
    <name type="common">Dark-eyed junco</name>
    <dbReference type="NCBI Taxonomy" id="40217"/>
    <lineage>
        <taxon>Eukaryota</taxon>
        <taxon>Metazoa</taxon>
        <taxon>Chordata</taxon>
        <taxon>Craniata</taxon>
        <taxon>Vertebrata</taxon>
        <taxon>Euteleostomi</taxon>
        <taxon>Archelosauria</taxon>
        <taxon>Archosauria</taxon>
        <taxon>Dinosauria</taxon>
        <taxon>Saurischia</taxon>
        <taxon>Theropoda</taxon>
        <taxon>Coelurosauria</taxon>
        <taxon>Aves</taxon>
        <taxon>Neognathae</taxon>
        <taxon>Neoaves</taxon>
        <taxon>Telluraves</taxon>
        <taxon>Australaves</taxon>
        <taxon>Passeriformes</taxon>
        <taxon>Passerellidae</taxon>
        <taxon>Junco</taxon>
    </lineage>
</organism>
<proteinExistence type="predicted"/>
<keyword evidence="1" id="KW-0732">Signal</keyword>
<dbReference type="AlphaFoldDB" id="A0A8C5IRQ3"/>
<keyword evidence="3" id="KW-1185">Reference proteome</keyword>
<feature type="chain" id="PRO_5034220475" evidence="1">
    <location>
        <begin position="17"/>
        <end position="237"/>
    </location>
</feature>